<evidence type="ECO:0000259" key="1">
    <source>
        <dbReference type="Pfam" id="PF00535"/>
    </source>
</evidence>
<dbReference type="Pfam" id="PF00535">
    <property type="entry name" value="Glycos_transf_2"/>
    <property type="match status" value="1"/>
</dbReference>
<dbReference type="InterPro" id="IPR029044">
    <property type="entry name" value="Nucleotide-diphossugar_trans"/>
</dbReference>
<organism evidence="2 3">
    <name type="scientific">Neptunicella marina</name>
    <dbReference type="NCBI Taxonomy" id="2125989"/>
    <lineage>
        <taxon>Bacteria</taxon>
        <taxon>Pseudomonadati</taxon>
        <taxon>Pseudomonadota</taxon>
        <taxon>Gammaproteobacteria</taxon>
        <taxon>Alteromonadales</taxon>
        <taxon>Alteromonadaceae</taxon>
        <taxon>Neptunicella</taxon>
    </lineage>
</organism>
<reference evidence="2" key="2">
    <citation type="submission" date="2020-08" db="EMBL/GenBank/DDBJ databases">
        <authorList>
            <person name="Lai Q."/>
        </authorList>
    </citation>
    <scope>NUCLEOTIDE SEQUENCE</scope>
    <source>
        <strain evidence="2">S27-2</strain>
    </source>
</reference>
<dbReference type="RefSeq" id="WP_186505387.1">
    <property type="nucleotide sequence ID" value="NZ_JACNEP010000002.1"/>
</dbReference>
<proteinExistence type="predicted"/>
<feature type="domain" description="Glycosyltransferase 2-like" evidence="1">
    <location>
        <begin position="300"/>
        <end position="417"/>
    </location>
</feature>
<name>A0A8J6LVY6_9ALTE</name>
<keyword evidence="3" id="KW-1185">Reference proteome</keyword>
<dbReference type="PANTHER" id="PTHR43179">
    <property type="entry name" value="RHAMNOSYLTRANSFERASE WBBL"/>
    <property type="match status" value="1"/>
</dbReference>
<dbReference type="PANTHER" id="PTHR43179:SF7">
    <property type="entry name" value="RHAMNOSYLTRANSFERASE WBBL"/>
    <property type="match status" value="1"/>
</dbReference>
<evidence type="ECO:0000313" key="3">
    <source>
        <dbReference type="Proteomes" id="UP000601768"/>
    </source>
</evidence>
<dbReference type="EMBL" id="JACNEP010000002">
    <property type="protein sequence ID" value="MBC3764919.1"/>
    <property type="molecule type" value="Genomic_DNA"/>
</dbReference>
<evidence type="ECO:0000313" key="2">
    <source>
        <dbReference type="EMBL" id="MBC3764919.1"/>
    </source>
</evidence>
<dbReference type="AlphaFoldDB" id="A0A8J6LVY6"/>
<dbReference type="Proteomes" id="UP000601768">
    <property type="component" value="Unassembled WGS sequence"/>
</dbReference>
<sequence length="570" mass="65511">MKYFGIKTLKLLIRLMPVTWRLKLRQHTKIAHWYRTQLIQHRLVREQLEQKLYQDNIELQNTELSLLPIIDEKVDLIILCPTTDLVALKITIDGIKNLETPFANCWFILPEFSSKFQKIIKNSLENAKILHFGDADFDCIQNPTFLIFNGDYVHSLLLIALNHFTKNADIAYVDTDSLEKNSRFSPKFYPDWNPDLQITTAYIRSGIYLRNVRHFLMSVDNIDVGCIASWFIEQYIENAKFYPTHISFTLLHRPHYAELITDLVGTKVLKKISGIAQVTVSKKSNILSLCWNVSDKPKVSLIIPTKNAKDLVQKCIESILQKTSYQNFEILLVDNNSDEKESLDYFSELSQNDKIRVLKYPHEFNYSAINNFAVKYANGSIIGLVNNDIEVIDHNWLRYMVGHVCRKDVGCVGAKLLYPNKLIQHAGVVMGYGGGAGHAHKFFPCDHDGYLARLVATNNFSAVTAACLLIKKSDFLEVGGLNERELKVAFNDVDLCLRVALSNKRNVYCAEAILFHHESVSRGHEDTPEKQHRFAGEVDYIQNTWNEIIEKDPAYNRHLTLSYEDFSIRS</sequence>
<protein>
    <submittedName>
        <fullName evidence="2">Glycosyltransferase</fullName>
    </submittedName>
</protein>
<comment type="caution">
    <text evidence="2">The sequence shown here is derived from an EMBL/GenBank/DDBJ whole genome shotgun (WGS) entry which is preliminary data.</text>
</comment>
<dbReference type="SUPFAM" id="SSF53448">
    <property type="entry name" value="Nucleotide-diphospho-sugar transferases"/>
    <property type="match status" value="1"/>
</dbReference>
<gene>
    <name evidence="2" type="ORF">H8B19_03460</name>
</gene>
<dbReference type="Gene3D" id="3.90.550.10">
    <property type="entry name" value="Spore Coat Polysaccharide Biosynthesis Protein SpsA, Chain A"/>
    <property type="match status" value="1"/>
</dbReference>
<reference evidence="2" key="1">
    <citation type="journal article" date="2018" name="Int. J. Syst. Evol. Microbiol.">
        <title>Neptunicella marina gen. nov., sp. nov., isolated from surface seawater.</title>
        <authorList>
            <person name="Liu X."/>
            <person name="Lai Q."/>
            <person name="Du Y."/>
            <person name="Zhang X."/>
            <person name="Liu Z."/>
            <person name="Sun F."/>
            <person name="Shao Z."/>
        </authorList>
    </citation>
    <scope>NUCLEOTIDE SEQUENCE</scope>
    <source>
        <strain evidence="2">S27-2</strain>
    </source>
</reference>
<accession>A0A8J6LVY6</accession>
<dbReference type="InterPro" id="IPR001173">
    <property type="entry name" value="Glyco_trans_2-like"/>
</dbReference>